<sequence>MRYTALTLLSAAALATAARLPHARADTLLYPYRTYRYWAQSGDFKEDPQDQLLVVKNGKPAEETTTIVTFDIGANLEGRKCKLLFDLWERDVSTGSQQADVFTATKPTGASAKEGEVSIQAVAAASKEVAEVIVQSRDEHVGRIKVTAPGVADWIMSYGGYPEFDCPAGEMAGFEFVGVSDEVAIRWDIGVTGPRVQVL</sequence>
<feature type="chain" id="PRO_5014125557" description="Ubiquitin 3 binding protein But2 C-terminal domain-containing protein" evidence="1">
    <location>
        <begin position="18"/>
        <end position="199"/>
    </location>
</feature>
<keyword evidence="1" id="KW-0732">Signal</keyword>
<dbReference type="GeneID" id="36555341"/>
<feature type="domain" description="Ubiquitin 3 binding protein But2 C-terminal" evidence="2">
    <location>
        <begin position="46"/>
        <end position="185"/>
    </location>
</feature>
<dbReference type="RefSeq" id="XP_024706583.1">
    <property type="nucleotide sequence ID" value="XM_024847642.1"/>
</dbReference>
<reference evidence="3 4" key="1">
    <citation type="submission" date="2016-12" db="EMBL/GenBank/DDBJ databases">
        <title>The genomes of Aspergillus section Nigri reveals drivers in fungal speciation.</title>
        <authorList>
            <consortium name="DOE Joint Genome Institute"/>
            <person name="Vesth T.C."/>
            <person name="Nybo J."/>
            <person name="Theobald S."/>
            <person name="Brandl J."/>
            <person name="Frisvad J.C."/>
            <person name="Nielsen K.F."/>
            <person name="Lyhne E.K."/>
            <person name="Kogle M.E."/>
            <person name="Kuo A."/>
            <person name="Riley R."/>
            <person name="Clum A."/>
            <person name="Nolan M."/>
            <person name="Lipzen A."/>
            <person name="Salamov A."/>
            <person name="Henrissat B."/>
            <person name="Wiebenga A."/>
            <person name="De Vries R.P."/>
            <person name="Grigoriev I.V."/>
            <person name="Mortensen U.H."/>
            <person name="Andersen M.R."/>
            <person name="Baker S.E."/>
        </authorList>
    </citation>
    <scope>NUCLEOTIDE SEQUENCE [LARGE SCALE GENOMIC DNA]</scope>
    <source>
        <strain evidence="3 4">IBT 23096</strain>
    </source>
</reference>
<name>A0A2I2GEL8_9EURO</name>
<accession>A0A2I2GEL8</accession>
<dbReference type="OrthoDB" id="5356630at2759"/>
<protein>
    <recommendedName>
        <fullName evidence="2">Ubiquitin 3 binding protein But2 C-terminal domain-containing protein</fullName>
    </recommendedName>
</protein>
<dbReference type="InterPro" id="IPR018620">
    <property type="entry name" value="Ubiquitin3-bd_protein_But2_C"/>
</dbReference>
<dbReference type="Proteomes" id="UP000234275">
    <property type="component" value="Unassembled WGS sequence"/>
</dbReference>
<keyword evidence="4" id="KW-1185">Reference proteome</keyword>
<evidence type="ECO:0000313" key="4">
    <source>
        <dbReference type="Proteomes" id="UP000234275"/>
    </source>
</evidence>
<evidence type="ECO:0000259" key="2">
    <source>
        <dbReference type="Pfam" id="PF09792"/>
    </source>
</evidence>
<dbReference type="VEuPathDB" id="FungiDB:P170DRAFT_425526"/>
<comment type="caution">
    <text evidence="3">The sequence shown here is derived from an EMBL/GenBank/DDBJ whole genome shotgun (WGS) entry which is preliminary data.</text>
</comment>
<evidence type="ECO:0000313" key="3">
    <source>
        <dbReference type="EMBL" id="PLB51281.1"/>
    </source>
</evidence>
<dbReference type="Pfam" id="PF09792">
    <property type="entry name" value="But2"/>
    <property type="match status" value="1"/>
</dbReference>
<proteinExistence type="predicted"/>
<organism evidence="3 4">
    <name type="scientific">Aspergillus steynii IBT 23096</name>
    <dbReference type="NCBI Taxonomy" id="1392250"/>
    <lineage>
        <taxon>Eukaryota</taxon>
        <taxon>Fungi</taxon>
        <taxon>Dikarya</taxon>
        <taxon>Ascomycota</taxon>
        <taxon>Pezizomycotina</taxon>
        <taxon>Eurotiomycetes</taxon>
        <taxon>Eurotiomycetidae</taxon>
        <taxon>Eurotiales</taxon>
        <taxon>Aspergillaceae</taxon>
        <taxon>Aspergillus</taxon>
        <taxon>Aspergillus subgen. Circumdati</taxon>
    </lineage>
</organism>
<gene>
    <name evidence="3" type="ORF">P170DRAFT_425526</name>
</gene>
<evidence type="ECO:0000256" key="1">
    <source>
        <dbReference type="SAM" id="SignalP"/>
    </source>
</evidence>
<dbReference type="EMBL" id="MSFO01000003">
    <property type="protein sequence ID" value="PLB51281.1"/>
    <property type="molecule type" value="Genomic_DNA"/>
</dbReference>
<dbReference type="AlphaFoldDB" id="A0A2I2GEL8"/>
<feature type="signal peptide" evidence="1">
    <location>
        <begin position="1"/>
        <end position="17"/>
    </location>
</feature>